<dbReference type="OrthoDB" id="7994823at2"/>
<organism evidence="1 2">
    <name type="scientific">Bradyrhizobium erythrophlei</name>
    <dbReference type="NCBI Taxonomy" id="1437360"/>
    <lineage>
        <taxon>Bacteria</taxon>
        <taxon>Pseudomonadati</taxon>
        <taxon>Pseudomonadota</taxon>
        <taxon>Alphaproteobacteria</taxon>
        <taxon>Hyphomicrobiales</taxon>
        <taxon>Nitrobacteraceae</taxon>
        <taxon>Bradyrhizobium</taxon>
    </lineage>
</organism>
<dbReference type="EMBL" id="LT670817">
    <property type="protein sequence ID" value="SHG91431.1"/>
    <property type="molecule type" value="Genomic_DNA"/>
</dbReference>
<evidence type="ECO:0000313" key="1">
    <source>
        <dbReference type="EMBL" id="SHG91431.1"/>
    </source>
</evidence>
<dbReference type="RefSeq" id="WP_079602015.1">
    <property type="nucleotide sequence ID" value="NZ_LT670817.1"/>
</dbReference>
<reference evidence="1 2" key="1">
    <citation type="submission" date="2016-11" db="EMBL/GenBank/DDBJ databases">
        <authorList>
            <person name="Jaros S."/>
            <person name="Januszkiewicz K."/>
            <person name="Wedrychowicz H."/>
        </authorList>
    </citation>
    <scope>NUCLEOTIDE SEQUENCE [LARGE SCALE GENOMIC DNA]</scope>
    <source>
        <strain evidence="1 2">GAS138</strain>
    </source>
</reference>
<gene>
    <name evidence="1" type="ORF">SAMN05443248_3070</name>
</gene>
<proteinExistence type="predicted"/>
<accession>A0A1M5NPF6</accession>
<dbReference type="AlphaFoldDB" id="A0A1M5NPF6"/>
<name>A0A1M5NPF6_9BRAD</name>
<dbReference type="Proteomes" id="UP000189796">
    <property type="component" value="Chromosome I"/>
</dbReference>
<sequence length="108" mass="11270">MVRLFAPNGATHFSHNGHEFEVGADGWVEVAPHVAADLRSHGFKDAPPPPSETVSVKRSDLLAALEKLGTAANPDMDADKLAAALAAAVATKETKRATTLSIDKNKGA</sequence>
<protein>
    <submittedName>
        <fullName evidence="1">Uncharacterized protein</fullName>
    </submittedName>
</protein>
<evidence type="ECO:0000313" key="2">
    <source>
        <dbReference type="Proteomes" id="UP000189796"/>
    </source>
</evidence>